<evidence type="ECO:0000259" key="1">
    <source>
        <dbReference type="Pfam" id="PF13456"/>
    </source>
</evidence>
<name>A0A834TIV8_9FABA</name>
<accession>A0A834TIV8</accession>
<dbReference type="GO" id="GO:0004523">
    <property type="term" value="F:RNA-DNA hybrid ribonuclease activity"/>
    <property type="evidence" value="ECO:0007669"/>
    <property type="project" value="InterPro"/>
</dbReference>
<dbReference type="Pfam" id="PF13456">
    <property type="entry name" value="RVT_3"/>
    <property type="match status" value="1"/>
</dbReference>
<dbReference type="GO" id="GO:0003676">
    <property type="term" value="F:nucleic acid binding"/>
    <property type="evidence" value="ECO:0007669"/>
    <property type="project" value="InterPro"/>
</dbReference>
<dbReference type="InterPro" id="IPR036397">
    <property type="entry name" value="RNaseH_sf"/>
</dbReference>
<reference evidence="2" key="1">
    <citation type="submission" date="2020-09" db="EMBL/GenBank/DDBJ databases">
        <title>Genome-Enabled Discovery of Anthraquinone Biosynthesis in Senna tora.</title>
        <authorList>
            <person name="Kang S.-H."/>
            <person name="Pandey R.P."/>
            <person name="Lee C.-M."/>
            <person name="Sim J.-S."/>
            <person name="Jeong J.-T."/>
            <person name="Choi B.-S."/>
            <person name="Jung M."/>
            <person name="Ginzburg D."/>
            <person name="Zhao K."/>
            <person name="Won S.Y."/>
            <person name="Oh T.-J."/>
            <person name="Yu Y."/>
            <person name="Kim N.-H."/>
            <person name="Lee O.R."/>
            <person name="Lee T.-H."/>
            <person name="Bashyal P."/>
            <person name="Kim T.-S."/>
            <person name="Lee W.-H."/>
            <person name="Kawkins C."/>
            <person name="Kim C.-K."/>
            <person name="Kim J.S."/>
            <person name="Ahn B.O."/>
            <person name="Rhee S.Y."/>
            <person name="Sohng J.K."/>
        </authorList>
    </citation>
    <scope>NUCLEOTIDE SEQUENCE</scope>
    <source>
        <tissue evidence="2">Leaf</tissue>
    </source>
</reference>
<comment type="caution">
    <text evidence="2">The sequence shown here is derived from an EMBL/GenBank/DDBJ whole genome shotgun (WGS) entry which is preliminary data.</text>
</comment>
<dbReference type="AlphaFoldDB" id="A0A834TIV8"/>
<dbReference type="PANTHER" id="PTHR47074:SF48">
    <property type="entry name" value="POLYNUCLEOTIDYL TRANSFERASE, RIBONUCLEASE H-LIKE SUPERFAMILY PROTEIN"/>
    <property type="match status" value="1"/>
</dbReference>
<keyword evidence="3" id="KW-1185">Reference proteome</keyword>
<protein>
    <recommendedName>
        <fullName evidence="1">RNase H type-1 domain-containing protein</fullName>
    </recommendedName>
</protein>
<evidence type="ECO:0000313" key="2">
    <source>
        <dbReference type="EMBL" id="KAF7821941.1"/>
    </source>
</evidence>
<dbReference type="InterPro" id="IPR052929">
    <property type="entry name" value="RNase_H-like_EbsB-rel"/>
</dbReference>
<dbReference type="OrthoDB" id="1348681at2759"/>
<feature type="domain" description="RNase H type-1" evidence="1">
    <location>
        <begin position="113"/>
        <end position="204"/>
    </location>
</feature>
<dbReference type="CDD" id="cd06222">
    <property type="entry name" value="RNase_H_like"/>
    <property type="match status" value="1"/>
</dbReference>
<dbReference type="PANTHER" id="PTHR47074">
    <property type="entry name" value="BNAC02G40300D PROTEIN"/>
    <property type="match status" value="1"/>
</dbReference>
<sequence>MEDSWYWTQTTNGIYTVKSGYKVLRKSAQDPNVNSDAFSNFTERASREVLPVRSSLSRRGVDVVDEFPLGCSEEELVLHALVELRLATVECQTICAFLQFIATIYGTTEIKRILAALAKKVPSIGDVETLEAMAVLEGMVFANDLCIRDLVVEGDAAVVFDFLNRGAELRSPLGVVLASIHALCLSFKHVFFSWVRRHANGVADRRLELESTSVWLEDRPFVLSRVLTLDGC</sequence>
<dbReference type="EMBL" id="JAAIUW010000008">
    <property type="protein sequence ID" value="KAF7821941.1"/>
    <property type="molecule type" value="Genomic_DNA"/>
</dbReference>
<gene>
    <name evidence="2" type="ORF">G2W53_027396</name>
</gene>
<proteinExistence type="predicted"/>
<dbReference type="Proteomes" id="UP000634136">
    <property type="component" value="Unassembled WGS sequence"/>
</dbReference>
<organism evidence="2 3">
    <name type="scientific">Senna tora</name>
    <dbReference type="NCBI Taxonomy" id="362788"/>
    <lineage>
        <taxon>Eukaryota</taxon>
        <taxon>Viridiplantae</taxon>
        <taxon>Streptophyta</taxon>
        <taxon>Embryophyta</taxon>
        <taxon>Tracheophyta</taxon>
        <taxon>Spermatophyta</taxon>
        <taxon>Magnoliopsida</taxon>
        <taxon>eudicotyledons</taxon>
        <taxon>Gunneridae</taxon>
        <taxon>Pentapetalae</taxon>
        <taxon>rosids</taxon>
        <taxon>fabids</taxon>
        <taxon>Fabales</taxon>
        <taxon>Fabaceae</taxon>
        <taxon>Caesalpinioideae</taxon>
        <taxon>Cassia clade</taxon>
        <taxon>Senna</taxon>
    </lineage>
</organism>
<evidence type="ECO:0000313" key="3">
    <source>
        <dbReference type="Proteomes" id="UP000634136"/>
    </source>
</evidence>
<dbReference type="Gene3D" id="3.30.420.10">
    <property type="entry name" value="Ribonuclease H-like superfamily/Ribonuclease H"/>
    <property type="match status" value="1"/>
</dbReference>
<dbReference type="InterPro" id="IPR002156">
    <property type="entry name" value="RNaseH_domain"/>
</dbReference>
<dbReference type="InterPro" id="IPR044730">
    <property type="entry name" value="RNase_H-like_dom_plant"/>
</dbReference>